<evidence type="ECO:0000256" key="6">
    <source>
        <dbReference type="SAM" id="Phobius"/>
    </source>
</evidence>
<reference evidence="8 9" key="1">
    <citation type="submission" date="2019-09" db="EMBL/GenBank/DDBJ databases">
        <title>Phylogenetic characterization of a novel taxon of the genus Bifidobacterium: Bifidobacterium choloepi sp. nov.</title>
        <authorList>
            <person name="Modesto M."/>
            <person name="Satti M."/>
        </authorList>
    </citation>
    <scope>NUCLEOTIDE SEQUENCE [LARGE SCALE GENOMIC DNA]</scope>
    <source>
        <strain evidence="8 9">BRDM6</strain>
    </source>
</reference>
<dbReference type="PANTHER" id="PTHR40079">
    <property type="entry name" value="MANNAN ENDO-1,4-BETA-MANNOSIDASE E-RELATED"/>
    <property type="match status" value="1"/>
</dbReference>
<evidence type="ECO:0000313" key="9">
    <source>
        <dbReference type="Proteomes" id="UP000469292"/>
    </source>
</evidence>
<comment type="similarity">
    <text evidence="1 4">Belongs to the glycosyl hydrolase 26 family.</text>
</comment>
<organism evidence="8 9">
    <name type="scientific">Bifidobacterium choloepi</name>
    <dbReference type="NCBI Taxonomy" id="2614131"/>
    <lineage>
        <taxon>Bacteria</taxon>
        <taxon>Bacillati</taxon>
        <taxon>Actinomycetota</taxon>
        <taxon>Actinomycetes</taxon>
        <taxon>Bifidobacteriales</taxon>
        <taxon>Bifidobacteriaceae</taxon>
        <taxon>Bifidobacterium</taxon>
    </lineage>
</organism>
<keyword evidence="6" id="KW-0472">Membrane</keyword>
<proteinExistence type="inferred from homology"/>
<keyword evidence="6" id="KW-1133">Transmembrane helix</keyword>
<comment type="caution">
    <text evidence="8">The sequence shown here is derived from an EMBL/GenBank/DDBJ whole genome shotgun (WGS) entry which is preliminary data.</text>
</comment>
<dbReference type="Pfam" id="PF02156">
    <property type="entry name" value="Glyco_hydro_26"/>
    <property type="match status" value="1"/>
</dbReference>
<evidence type="ECO:0000256" key="5">
    <source>
        <dbReference type="SAM" id="MobiDB-lite"/>
    </source>
</evidence>
<dbReference type="PROSITE" id="PS51764">
    <property type="entry name" value="GH26"/>
    <property type="match status" value="1"/>
</dbReference>
<keyword evidence="2 4" id="KW-0378">Hydrolase</keyword>
<protein>
    <submittedName>
        <fullName evidence="8">Beta-mannosidase</fullName>
    </submittedName>
</protein>
<dbReference type="Proteomes" id="UP000469292">
    <property type="component" value="Unassembled WGS sequence"/>
</dbReference>
<evidence type="ECO:0000259" key="7">
    <source>
        <dbReference type="PROSITE" id="PS51764"/>
    </source>
</evidence>
<evidence type="ECO:0000256" key="2">
    <source>
        <dbReference type="ARBA" id="ARBA00022801"/>
    </source>
</evidence>
<keyword evidence="9" id="KW-1185">Reference proteome</keyword>
<feature type="region of interest" description="Disordered" evidence="5">
    <location>
        <begin position="29"/>
        <end position="48"/>
    </location>
</feature>
<dbReference type="PANTHER" id="PTHR40079:SF4">
    <property type="entry name" value="GH26 DOMAIN-CONTAINING PROTEIN-RELATED"/>
    <property type="match status" value="1"/>
</dbReference>
<dbReference type="RefSeq" id="WP_163227988.1">
    <property type="nucleotide sequence ID" value="NZ_VYSG01000003.1"/>
</dbReference>
<dbReference type="InterPro" id="IPR017853">
    <property type="entry name" value="GH"/>
</dbReference>
<feature type="domain" description="GH26" evidence="7">
    <location>
        <begin position="50"/>
        <end position="398"/>
    </location>
</feature>
<dbReference type="SUPFAM" id="SSF51445">
    <property type="entry name" value="(Trans)glycosidases"/>
    <property type="match status" value="1"/>
</dbReference>
<feature type="compositionally biased region" description="Low complexity" evidence="5">
    <location>
        <begin position="29"/>
        <end position="46"/>
    </location>
</feature>
<dbReference type="Gene3D" id="3.20.20.80">
    <property type="entry name" value="Glycosidases"/>
    <property type="match status" value="1"/>
</dbReference>
<evidence type="ECO:0000256" key="4">
    <source>
        <dbReference type="PROSITE-ProRule" id="PRU01100"/>
    </source>
</evidence>
<dbReference type="EMBL" id="VYSG01000003">
    <property type="protein sequence ID" value="NEG70398.1"/>
    <property type="molecule type" value="Genomic_DNA"/>
</dbReference>
<evidence type="ECO:0000313" key="8">
    <source>
        <dbReference type="EMBL" id="NEG70398.1"/>
    </source>
</evidence>
<dbReference type="InterPro" id="IPR022790">
    <property type="entry name" value="GH26_dom"/>
</dbReference>
<sequence length="913" mass="94034">MTFTADIASADEASGTAAASSAATTALATTTTATTHTTTTPTTADPDATEETQVLFAKLQQTGKGGLRFGQQHAIDESISSTATNGDVYEMTGKYPAVMGWDAGLALTGDEKPGVSDNTTAQNAQLLADDIIQADADGAIVTLSAHWNNPATGGNYSDTTTVVADLLPGGDYSGTFNAMLDGIAAVANDAVRADGTQIPIIFRPLHENNGSWFWWGATHASNAEYIELYRYIVDYLRDVKGVHNLLFAYSPGGTFNGDATDYLATYPGDDFVDILGYDDYDTDNSSNDSSAWIATVIKDLQMISDVASARGKVVALTEFGRSGDRAFHESGTGDLDTAFFSELADAIAENVPQVAYMMTWANFGGSGSGFQAYTPWKGSDGEADFVDFANSNANLMASAANVDYTAAAVGQDTLDNIANAARVASARIVTPTDGSRFDDDNARDITVDPATGHHILTVRVKTENIAAEDLDLDPPTVTATLLDATTNGTGTDNTDIANTAATEESFDITLSYVCNGYLTGTLDLDAAGIDPDDGGKLALTAAVADTEGNQLADLNGTVTVKLGAATDTDVADVESFDGYDSDAELQAAYSPNNAAKASFTLTTSPDDGSQAGDLHYDFDSYPSYNGFQRSYSTKQDWSGYSALQMYLKPDGSDHLFVVQINAGGVTFEAYPDISGTDGGLVTLSFGDADGDGSDWTVASWDTANAGNSTSQQLLSQVGSFALYVNDNGGNRPRTGDLIIDAVTLTGERDPYVADSSATADDASDESDISDSSDESGADAPSAAVASTTTRPSTYADITAVDPSTCPITTGSTDSSTGTDDSLIGGSSTGNSGSTGSSADGTTDGSSATGITDGTSADGTSSDSATSADPSTESTTPASALANTGSPVSMVVMALVIALAAAAAGALLILRLRH</sequence>
<dbReference type="GO" id="GO:0016985">
    <property type="term" value="F:mannan endo-1,4-beta-mannosidase activity"/>
    <property type="evidence" value="ECO:0007669"/>
    <property type="project" value="InterPro"/>
</dbReference>
<dbReference type="InterPro" id="IPR000805">
    <property type="entry name" value="Glyco_hydro_26"/>
</dbReference>
<accession>A0A6I5N0G7</accession>
<keyword evidence="6" id="KW-0812">Transmembrane</keyword>
<feature type="active site" description="Proton donor" evidence="4">
    <location>
        <position position="207"/>
    </location>
</feature>
<feature type="transmembrane region" description="Helical" evidence="6">
    <location>
        <begin position="887"/>
        <end position="909"/>
    </location>
</feature>
<dbReference type="PRINTS" id="PR00739">
    <property type="entry name" value="GLHYDRLASE26"/>
</dbReference>
<feature type="region of interest" description="Disordered" evidence="5">
    <location>
        <begin position="750"/>
        <end position="879"/>
    </location>
</feature>
<feature type="compositionally biased region" description="Acidic residues" evidence="5">
    <location>
        <begin position="761"/>
        <end position="776"/>
    </location>
</feature>
<dbReference type="GO" id="GO:0006080">
    <property type="term" value="P:substituted mannan metabolic process"/>
    <property type="evidence" value="ECO:0007669"/>
    <property type="project" value="InterPro"/>
</dbReference>
<dbReference type="InterPro" id="IPR008979">
    <property type="entry name" value="Galactose-bd-like_sf"/>
</dbReference>
<keyword evidence="3 4" id="KW-0326">Glycosidase</keyword>
<dbReference type="SUPFAM" id="SSF49785">
    <property type="entry name" value="Galactose-binding domain-like"/>
    <property type="match status" value="1"/>
</dbReference>
<gene>
    <name evidence="8" type="ORF">F6S87_07285</name>
</gene>
<feature type="compositionally biased region" description="Low complexity" evidence="5">
    <location>
        <begin position="808"/>
        <end position="879"/>
    </location>
</feature>
<evidence type="ECO:0000256" key="3">
    <source>
        <dbReference type="ARBA" id="ARBA00023295"/>
    </source>
</evidence>
<evidence type="ECO:0000256" key="1">
    <source>
        <dbReference type="ARBA" id="ARBA00007754"/>
    </source>
</evidence>
<dbReference type="AlphaFoldDB" id="A0A6I5N0G7"/>
<name>A0A6I5N0G7_9BIFI</name>
<feature type="active site" description="Nucleophile" evidence="4">
    <location>
        <position position="318"/>
    </location>
</feature>